<dbReference type="EMBL" id="LFML01000131">
    <property type="protein sequence ID" value="KMO94384.1"/>
    <property type="molecule type" value="Genomic_DNA"/>
</dbReference>
<evidence type="ECO:0000256" key="10">
    <source>
        <dbReference type="ARBA" id="ARBA00049295"/>
    </source>
</evidence>
<comment type="similarity">
    <text evidence="2">In the N-terminal section; belongs to the DHBP synthase family.</text>
</comment>
<comment type="function">
    <text evidence="9 11">Catalyzes the conversion of GTP to 2,5-diamino-6-ribosylamino-4(3H)-pyrimidinone 5'-phosphate (DARP), formate and pyrophosphate.</text>
</comment>
<comment type="cofactor">
    <cofactor evidence="11">
        <name>Zn(2+)</name>
        <dbReference type="ChEBI" id="CHEBI:29105"/>
    </cofactor>
    <text evidence="11">Binds 1 zinc ion per subunit.</text>
</comment>
<evidence type="ECO:0000259" key="12">
    <source>
        <dbReference type="Pfam" id="PF00925"/>
    </source>
</evidence>
<keyword evidence="8 11" id="KW-0342">GTP-binding</keyword>
<feature type="binding site" evidence="11">
    <location>
        <position position="155"/>
    </location>
    <ligand>
        <name>GTP</name>
        <dbReference type="ChEBI" id="CHEBI:37565"/>
    </ligand>
</feature>
<dbReference type="PATRIC" id="fig|66430.4.peg.1954"/>
<evidence type="ECO:0000256" key="6">
    <source>
        <dbReference type="ARBA" id="ARBA00022801"/>
    </source>
</evidence>
<evidence type="ECO:0000256" key="7">
    <source>
        <dbReference type="ARBA" id="ARBA00022833"/>
    </source>
</evidence>
<dbReference type="FunFam" id="3.40.50.10990:FF:000001">
    <property type="entry name" value="Riboflavin biosynthesis protein RibBA"/>
    <property type="match status" value="1"/>
</dbReference>
<dbReference type="HAMAP" id="MF_00179">
    <property type="entry name" value="RibA"/>
    <property type="match status" value="1"/>
</dbReference>
<protein>
    <recommendedName>
        <fullName evidence="11">GTP cyclohydrolase-2</fullName>
        <ecNumber evidence="11">3.5.4.25</ecNumber>
    </recommendedName>
    <alternativeName>
        <fullName evidence="11">GTP cyclohydrolase II</fullName>
    </alternativeName>
</protein>
<dbReference type="InterPro" id="IPR036144">
    <property type="entry name" value="RibA-like_sf"/>
</dbReference>
<gene>
    <name evidence="11" type="primary">ribA</name>
    <name evidence="13" type="ORF">ACS04_29980</name>
</gene>
<evidence type="ECO:0000256" key="8">
    <source>
        <dbReference type="ARBA" id="ARBA00023134"/>
    </source>
</evidence>
<comment type="caution">
    <text evidence="13">The sequence shown here is derived from an EMBL/GenBank/DDBJ whole genome shotgun (WGS) entry which is preliminary data.</text>
</comment>
<comment type="catalytic activity">
    <reaction evidence="10 11">
        <text>GTP + 4 H2O = 2,5-diamino-6-hydroxy-4-(5-phosphoribosylamino)-pyrimidine + formate + 2 phosphate + 3 H(+)</text>
        <dbReference type="Rhea" id="RHEA:23704"/>
        <dbReference type="ChEBI" id="CHEBI:15377"/>
        <dbReference type="ChEBI" id="CHEBI:15378"/>
        <dbReference type="ChEBI" id="CHEBI:15740"/>
        <dbReference type="ChEBI" id="CHEBI:37565"/>
        <dbReference type="ChEBI" id="CHEBI:43474"/>
        <dbReference type="ChEBI" id="CHEBI:58614"/>
        <dbReference type="EC" id="3.5.4.25"/>
    </reaction>
</comment>
<dbReference type="GO" id="GO:0009231">
    <property type="term" value="P:riboflavin biosynthetic process"/>
    <property type="evidence" value="ECO:0007669"/>
    <property type="project" value="UniProtKB-UniRule"/>
</dbReference>
<feature type="binding site" evidence="11">
    <location>
        <begin position="98"/>
        <end position="100"/>
    </location>
    <ligand>
        <name>GTP</name>
        <dbReference type="ChEBI" id="CHEBI:37565"/>
    </ligand>
</feature>
<feature type="active site" description="Nucleophile" evidence="11">
    <location>
        <position position="134"/>
    </location>
</feature>
<reference evidence="13 14" key="1">
    <citation type="submission" date="2015-06" db="EMBL/GenBank/DDBJ databases">
        <title>Recapitulation of the evolution of biosynthetic gene clusters reveals hidden chemical diversity on bacterial genomes.</title>
        <authorList>
            <person name="Cruz-Morales P."/>
            <person name="Martinez-Guerrero C."/>
            <person name="Morales-Escalante M.A."/>
            <person name="Yanez-Guerra L.A."/>
            <person name="Kopp J.F."/>
            <person name="Feldmann J."/>
            <person name="Ramos-Aboites H.E."/>
            <person name="Barona-Gomez F."/>
        </authorList>
    </citation>
    <scope>NUCLEOTIDE SEQUENCE [LARGE SCALE GENOMIC DNA]</scope>
    <source>
        <strain evidence="13 14">ATCC 31245</strain>
    </source>
</reference>
<feature type="domain" description="GTP cyclohydrolase II" evidence="12">
    <location>
        <begin position="24"/>
        <end position="175"/>
    </location>
</feature>
<keyword evidence="7 11" id="KW-0862">Zinc</keyword>
<keyword evidence="4 11" id="KW-0479">Metal-binding</keyword>
<comment type="similarity">
    <text evidence="11">Belongs to the GTP cyclohydrolase II family.</text>
</comment>
<feature type="binding site" evidence="11">
    <location>
        <position position="72"/>
    </location>
    <ligand>
        <name>Zn(2+)</name>
        <dbReference type="ChEBI" id="CHEBI:29105"/>
        <note>catalytic</note>
    </ligand>
</feature>
<evidence type="ECO:0000313" key="14">
    <source>
        <dbReference type="Proteomes" id="UP000035932"/>
    </source>
</evidence>
<dbReference type="GO" id="GO:0005829">
    <property type="term" value="C:cytosol"/>
    <property type="evidence" value="ECO:0007669"/>
    <property type="project" value="TreeGrafter"/>
</dbReference>
<evidence type="ECO:0000256" key="4">
    <source>
        <dbReference type="ARBA" id="ARBA00022723"/>
    </source>
</evidence>
<feature type="binding site" evidence="11">
    <location>
        <position position="61"/>
    </location>
    <ligand>
        <name>Zn(2+)</name>
        <dbReference type="ChEBI" id="CHEBI:29105"/>
        <note>catalytic</note>
    </ligand>
</feature>
<evidence type="ECO:0000256" key="3">
    <source>
        <dbReference type="ARBA" id="ARBA00022619"/>
    </source>
</evidence>
<sequence length="207" mass="22504">MRPRATVRSEVRVPLGLGPGAEFDARVTTFDGLADGKEHLALELGVRPADGVPLVRLHSECLTGDVFGSARCDCGPQLHEALRMIDGVGGVLLYLRQEGRGIGLYNKLDAYRLQDEGLDTYEANRALGLGDDLRDYTAAAQMLRTLGITEVDLLTNNPDKRGQLTRHGIAVRSTVRTGVFANPHNLSYLTAKADKTLHTISLKEKIA</sequence>
<feature type="binding site" evidence="11">
    <location>
        <position position="120"/>
    </location>
    <ligand>
        <name>GTP</name>
        <dbReference type="ChEBI" id="CHEBI:37565"/>
    </ligand>
</feature>
<dbReference type="Pfam" id="PF00925">
    <property type="entry name" value="GTP_cyclohydro2"/>
    <property type="match status" value="1"/>
</dbReference>
<dbReference type="AlphaFoldDB" id="A0A0J6XGV4"/>
<dbReference type="UniPathway" id="UPA00275">
    <property type="reaction ID" value="UER00400"/>
</dbReference>
<comment type="pathway">
    <text evidence="1 11">Cofactor biosynthesis; riboflavin biosynthesis; 5-amino-6-(D-ribitylamino)uracil from GTP: step 1/4.</text>
</comment>
<accession>A0A0J6XGV4</accession>
<proteinExistence type="inferred from homology"/>
<evidence type="ECO:0000256" key="1">
    <source>
        <dbReference type="ARBA" id="ARBA00004853"/>
    </source>
</evidence>
<dbReference type="PANTHER" id="PTHR21327">
    <property type="entry name" value="GTP CYCLOHYDROLASE II-RELATED"/>
    <property type="match status" value="1"/>
</dbReference>
<feature type="binding site" evidence="11">
    <location>
        <position position="77"/>
    </location>
    <ligand>
        <name>GTP</name>
        <dbReference type="ChEBI" id="CHEBI:37565"/>
    </ligand>
</feature>
<dbReference type="Gene3D" id="3.40.50.10990">
    <property type="entry name" value="GTP cyclohydrolase II"/>
    <property type="match status" value="1"/>
</dbReference>
<evidence type="ECO:0000256" key="11">
    <source>
        <dbReference type="HAMAP-Rule" id="MF_00179"/>
    </source>
</evidence>
<evidence type="ECO:0000256" key="9">
    <source>
        <dbReference type="ARBA" id="ARBA00043932"/>
    </source>
</evidence>
<feature type="binding site" evidence="11">
    <location>
        <position position="160"/>
    </location>
    <ligand>
        <name>GTP</name>
        <dbReference type="ChEBI" id="CHEBI:37565"/>
    </ligand>
</feature>
<dbReference type="InterPro" id="IPR032677">
    <property type="entry name" value="GTP_cyclohydro_II"/>
</dbReference>
<organism evidence="13 14">
    <name type="scientific">Streptomyces roseus</name>
    <dbReference type="NCBI Taxonomy" id="66430"/>
    <lineage>
        <taxon>Bacteria</taxon>
        <taxon>Bacillati</taxon>
        <taxon>Actinomycetota</taxon>
        <taxon>Actinomycetes</taxon>
        <taxon>Kitasatosporales</taxon>
        <taxon>Streptomycetaceae</taxon>
        <taxon>Streptomyces</taxon>
    </lineage>
</organism>
<name>A0A0J6XGV4_9ACTN</name>
<evidence type="ECO:0000256" key="5">
    <source>
        <dbReference type="ARBA" id="ARBA00022741"/>
    </source>
</evidence>
<dbReference type="STRING" id="66430.ACS04_29980"/>
<dbReference type="Proteomes" id="UP000035932">
    <property type="component" value="Unassembled WGS sequence"/>
</dbReference>
<evidence type="ECO:0000256" key="2">
    <source>
        <dbReference type="ARBA" id="ARBA00005520"/>
    </source>
</evidence>
<keyword evidence="6 11" id="KW-0378">Hydrolase</keyword>
<dbReference type="NCBIfam" id="NF001591">
    <property type="entry name" value="PRK00393.1"/>
    <property type="match status" value="1"/>
</dbReference>
<keyword evidence="14" id="KW-1185">Reference proteome</keyword>
<feature type="active site" description="Proton acceptor" evidence="11">
    <location>
        <position position="132"/>
    </location>
</feature>
<dbReference type="EC" id="3.5.4.25" evidence="11"/>
<feature type="binding site" evidence="11">
    <location>
        <begin position="56"/>
        <end position="60"/>
    </location>
    <ligand>
        <name>GTP</name>
        <dbReference type="ChEBI" id="CHEBI:37565"/>
    </ligand>
</feature>
<dbReference type="GO" id="GO:0003935">
    <property type="term" value="F:GTP cyclohydrolase II activity"/>
    <property type="evidence" value="ECO:0007669"/>
    <property type="project" value="UniProtKB-UniRule"/>
</dbReference>
<evidence type="ECO:0000313" key="13">
    <source>
        <dbReference type="EMBL" id="KMO94384.1"/>
    </source>
</evidence>
<dbReference type="PANTHER" id="PTHR21327:SF18">
    <property type="entry name" value="3,4-DIHYDROXY-2-BUTANONE 4-PHOSPHATE SYNTHASE"/>
    <property type="match status" value="1"/>
</dbReference>
<dbReference type="SUPFAM" id="SSF142695">
    <property type="entry name" value="RibA-like"/>
    <property type="match status" value="1"/>
</dbReference>
<keyword evidence="5 11" id="KW-0547">Nucleotide-binding</keyword>
<keyword evidence="3 11" id="KW-0686">Riboflavin biosynthesis</keyword>
<feature type="binding site" evidence="11">
    <location>
        <position position="74"/>
    </location>
    <ligand>
        <name>Zn(2+)</name>
        <dbReference type="ChEBI" id="CHEBI:29105"/>
        <note>catalytic</note>
    </ligand>
</feature>
<dbReference type="GO" id="GO:0005525">
    <property type="term" value="F:GTP binding"/>
    <property type="evidence" value="ECO:0007669"/>
    <property type="project" value="UniProtKB-KW"/>
</dbReference>
<dbReference type="CDD" id="cd00641">
    <property type="entry name" value="GTP_cyclohydro2"/>
    <property type="match status" value="1"/>
</dbReference>
<dbReference type="InterPro" id="IPR000926">
    <property type="entry name" value="RibA"/>
</dbReference>
<dbReference type="GO" id="GO:0008270">
    <property type="term" value="F:zinc ion binding"/>
    <property type="evidence" value="ECO:0007669"/>
    <property type="project" value="UniProtKB-UniRule"/>
</dbReference>